<comment type="subcellular location">
    <subcellularLocation>
        <location evidence="1 3">Nucleus</location>
    </subcellularLocation>
</comment>
<dbReference type="InterPro" id="IPR036600">
    <property type="entry name" value="PAH_sf"/>
</dbReference>
<feature type="region of interest" description="Disordered" evidence="4">
    <location>
        <begin position="167"/>
        <end position="188"/>
    </location>
</feature>
<dbReference type="GO" id="GO:0005634">
    <property type="term" value="C:nucleus"/>
    <property type="evidence" value="ECO:0007669"/>
    <property type="project" value="UniProtKB-SubCell"/>
</dbReference>
<dbReference type="InterPro" id="IPR039774">
    <property type="entry name" value="Sin3-like"/>
</dbReference>
<comment type="caution">
    <text evidence="6">The sequence shown here is derived from an EMBL/GenBank/DDBJ whole genome shotgun (WGS) entry which is preliminary data.</text>
</comment>
<dbReference type="GO" id="GO:0003714">
    <property type="term" value="F:transcription corepressor activity"/>
    <property type="evidence" value="ECO:0007669"/>
    <property type="project" value="InterPro"/>
</dbReference>
<dbReference type="InterPro" id="IPR003822">
    <property type="entry name" value="PAH"/>
</dbReference>
<evidence type="ECO:0000313" key="6">
    <source>
        <dbReference type="EMBL" id="TPX78485.1"/>
    </source>
</evidence>
<keyword evidence="5" id="KW-1133">Transmembrane helix</keyword>
<evidence type="ECO:0000313" key="7">
    <source>
        <dbReference type="Proteomes" id="UP000320333"/>
    </source>
</evidence>
<protein>
    <submittedName>
        <fullName evidence="6">Uncharacterized protein</fullName>
    </submittedName>
</protein>
<accession>A0A507FSU4</accession>
<evidence type="ECO:0000256" key="2">
    <source>
        <dbReference type="ARBA" id="ARBA00023242"/>
    </source>
</evidence>
<name>A0A507FSU4_9FUNG</name>
<dbReference type="PROSITE" id="PS51477">
    <property type="entry name" value="PAH"/>
    <property type="match status" value="1"/>
</dbReference>
<evidence type="ECO:0000256" key="4">
    <source>
        <dbReference type="SAM" id="MobiDB-lite"/>
    </source>
</evidence>
<dbReference type="EMBL" id="QEAP01000003">
    <property type="protein sequence ID" value="TPX78485.1"/>
    <property type="molecule type" value="Genomic_DNA"/>
</dbReference>
<dbReference type="SUPFAM" id="SSF47762">
    <property type="entry name" value="PAH2 domain"/>
    <property type="match status" value="2"/>
</dbReference>
<organism evidence="6 7">
    <name type="scientific">Chytriomyces confervae</name>
    <dbReference type="NCBI Taxonomy" id="246404"/>
    <lineage>
        <taxon>Eukaryota</taxon>
        <taxon>Fungi</taxon>
        <taxon>Fungi incertae sedis</taxon>
        <taxon>Chytridiomycota</taxon>
        <taxon>Chytridiomycota incertae sedis</taxon>
        <taxon>Chytridiomycetes</taxon>
        <taxon>Chytridiales</taxon>
        <taxon>Chytriomycetaceae</taxon>
        <taxon>Chytriomyces</taxon>
    </lineage>
</organism>
<dbReference type="Gene3D" id="1.20.1160.11">
    <property type="entry name" value="Paired amphipathic helix"/>
    <property type="match status" value="2"/>
</dbReference>
<dbReference type="AlphaFoldDB" id="A0A507FSU4"/>
<keyword evidence="5" id="KW-0812">Transmembrane</keyword>
<feature type="region of interest" description="Disordered" evidence="4">
    <location>
        <begin position="307"/>
        <end position="331"/>
    </location>
</feature>
<dbReference type="STRING" id="246404.A0A507FSU4"/>
<dbReference type="PANTHER" id="PTHR12346">
    <property type="entry name" value="SIN3B-RELATED"/>
    <property type="match status" value="1"/>
</dbReference>
<feature type="transmembrane region" description="Helical" evidence="5">
    <location>
        <begin position="433"/>
        <end position="451"/>
    </location>
</feature>
<evidence type="ECO:0000256" key="3">
    <source>
        <dbReference type="PROSITE-ProRule" id="PRU00810"/>
    </source>
</evidence>
<dbReference type="Pfam" id="PF02671">
    <property type="entry name" value="PAH"/>
    <property type="match status" value="2"/>
</dbReference>
<keyword evidence="7" id="KW-1185">Reference proteome</keyword>
<evidence type="ECO:0000256" key="5">
    <source>
        <dbReference type="SAM" id="Phobius"/>
    </source>
</evidence>
<dbReference type="Proteomes" id="UP000320333">
    <property type="component" value="Unassembled WGS sequence"/>
</dbReference>
<keyword evidence="5" id="KW-0472">Membrane</keyword>
<keyword evidence="2 3" id="KW-0539">Nucleus</keyword>
<evidence type="ECO:0000256" key="1">
    <source>
        <dbReference type="ARBA" id="ARBA00004123"/>
    </source>
</evidence>
<proteinExistence type="predicted"/>
<gene>
    <name evidence="6" type="ORF">CcCBS67573_g00196</name>
</gene>
<sequence length="452" mass="49037">MDRISTTAARTTAAKNYVIKLQASLSDESYTKFLGIMSRYKKRQLTKRGLIAEVDDLFSDLDRPDLIGGFEVFLPIGVTVDMIREGNSKCSTYSADTSTARKHESMVTSVLAPAAEPMSIGPVHTTEIPAVPATPTPTPTVNTVELAPSVSSSLTTKVAVASPIESIEAEEEPEEHSQPSAVPKTSHAEQLEDFTYRLQMRFLELDTPEKYQKFLSLMAESKVSPSSYPAAIYQATQLLRDQPDLLADFKRVIASISFAGLLTTPAVERTNISTTAAARNSRHRKSQSMGSWNASWLPADVNSSLSGAHAPVGNSTVSEEPLPEGSVSGFEPDQYRSARSVLGQQENMELGPAVAPRRISGGYSKGRPVSMIVGASRSHTLLDVPPADERTPLLMTYEDWCLEHSRRSGTVGSNSASTSGSGARSKWWKRWRWVGGVFMAGALAFIGYAMVL</sequence>
<reference evidence="6 7" key="1">
    <citation type="journal article" date="2019" name="Sci. Rep.">
        <title>Comparative genomics of chytrid fungi reveal insights into the obligate biotrophic and pathogenic lifestyle of Synchytrium endobioticum.</title>
        <authorList>
            <person name="van de Vossenberg B.T.L.H."/>
            <person name="Warris S."/>
            <person name="Nguyen H.D.T."/>
            <person name="van Gent-Pelzer M.P.E."/>
            <person name="Joly D.L."/>
            <person name="van de Geest H.C."/>
            <person name="Bonants P.J.M."/>
            <person name="Smith D.S."/>
            <person name="Levesque C.A."/>
            <person name="van der Lee T.A.J."/>
        </authorList>
    </citation>
    <scope>NUCLEOTIDE SEQUENCE [LARGE SCALE GENOMIC DNA]</scope>
    <source>
        <strain evidence="6 7">CBS 675.73</strain>
    </source>
</reference>
<dbReference type="OrthoDB" id="10265969at2759"/>